<dbReference type="EMBL" id="BT146549">
    <property type="protein sequence ID" value="AFK46343.1"/>
    <property type="molecule type" value="mRNA"/>
</dbReference>
<reference evidence="1" key="1">
    <citation type="submission" date="2008-12" db="EMBL/GenBank/DDBJ databases">
        <title>Medicago truncatula full length cdna cloning project.</title>
        <authorList>
            <person name="Moskal W."/>
            <person name="Chan A."/>
            <person name="Cheung F."/>
            <person name="Xiao Y."/>
            <person name="Town C.D."/>
        </authorList>
    </citation>
    <scope>NUCLEOTIDE SEQUENCE</scope>
</reference>
<sequence>MLLNTIRWFCRSLKEKEKTLGAQKLLGQLLIVTLSLETLRKQGDTMTSILQGWKRINLHSHVQHFSCVLFELMFHELIILLLLRL</sequence>
<dbReference type="EMBL" id="BT050765">
    <property type="protein sequence ID" value="ACJ83434.1"/>
    <property type="molecule type" value="mRNA"/>
</dbReference>
<dbReference type="AlphaFoldDB" id="B7FFM1"/>
<organism evidence="1">
    <name type="scientific">Medicago truncatula</name>
    <name type="common">Barrel medic</name>
    <name type="synonym">Medicago tribuloides</name>
    <dbReference type="NCBI Taxonomy" id="3880"/>
    <lineage>
        <taxon>Eukaryota</taxon>
        <taxon>Viridiplantae</taxon>
        <taxon>Streptophyta</taxon>
        <taxon>Embryophyta</taxon>
        <taxon>Tracheophyta</taxon>
        <taxon>Spermatophyta</taxon>
        <taxon>Magnoliopsida</taxon>
        <taxon>eudicotyledons</taxon>
        <taxon>Gunneridae</taxon>
        <taxon>Pentapetalae</taxon>
        <taxon>rosids</taxon>
        <taxon>fabids</taxon>
        <taxon>Fabales</taxon>
        <taxon>Fabaceae</taxon>
        <taxon>Papilionoideae</taxon>
        <taxon>50 kb inversion clade</taxon>
        <taxon>NPAAA clade</taxon>
        <taxon>Hologalegina</taxon>
        <taxon>IRL clade</taxon>
        <taxon>Trifolieae</taxon>
        <taxon>Medicago</taxon>
    </lineage>
</organism>
<name>B7FFM1_MEDTR</name>
<evidence type="ECO:0000313" key="1">
    <source>
        <dbReference type="EMBL" id="ACJ83434.1"/>
    </source>
</evidence>
<protein>
    <submittedName>
        <fullName evidence="1">Uncharacterized protein</fullName>
    </submittedName>
</protein>
<reference evidence="2" key="2">
    <citation type="submission" date="2012-05" db="EMBL/GenBank/DDBJ databases">
        <authorList>
            <person name="Krishnakumar V."/>
            <person name="Cheung F."/>
            <person name="Xiao Y."/>
            <person name="Chan A."/>
            <person name="Moskal W.A."/>
            <person name="Town C.D."/>
        </authorList>
    </citation>
    <scope>NUCLEOTIDE SEQUENCE</scope>
</reference>
<evidence type="ECO:0000313" key="2">
    <source>
        <dbReference type="EMBL" id="AFK46343.1"/>
    </source>
</evidence>
<proteinExistence type="evidence at transcript level"/>
<accession>B7FFM1</accession>